<sequence>MTIGAGSSFIEGKQIMGIIVIQIENFLLNIFFFDVIAHMDEGLSFKCVYAIDVLYPFYNTTSALL</sequence>
<gene>
    <name evidence="1" type="ORF">SAMN05661012_04043</name>
</gene>
<protein>
    <submittedName>
        <fullName evidence="1">Uncharacterized protein</fullName>
    </submittedName>
</protein>
<reference evidence="1 2" key="1">
    <citation type="submission" date="2016-11" db="EMBL/GenBank/DDBJ databases">
        <authorList>
            <person name="Jaros S."/>
            <person name="Januszkiewicz K."/>
            <person name="Wedrychowicz H."/>
        </authorList>
    </citation>
    <scope>NUCLEOTIDE SEQUENCE [LARGE SCALE GENOMIC DNA]</scope>
    <source>
        <strain evidence="1 2">DSM 784</strain>
    </source>
</reference>
<dbReference type="Proteomes" id="UP000183788">
    <property type="component" value="Unassembled WGS sequence"/>
</dbReference>
<name>A0A1K1RP88_9BACT</name>
<accession>A0A1K1RP88</accession>
<dbReference type="STRING" id="1004.SAMN05661012_04043"/>
<evidence type="ECO:0000313" key="2">
    <source>
        <dbReference type="Proteomes" id="UP000183788"/>
    </source>
</evidence>
<dbReference type="AlphaFoldDB" id="A0A1K1RP88"/>
<proteinExistence type="predicted"/>
<organism evidence="1 2">
    <name type="scientific">Chitinophaga sancti</name>
    <dbReference type="NCBI Taxonomy" id="1004"/>
    <lineage>
        <taxon>Bacteria</taxon>
        <taxon>Pseudomonadati</taxon>
        <taxon>Bacteroidota</taxon>
        <taxon>Chitinophagia</taxon>
        <taxon>Chitinophagales</taxon>
        <taxon>Chitinophagaceae</taxon>
        <taxon>Chitinophaga</taxon>
    </lineage>
</organism>
<evidence type="ECO:0000313" key="1">
    <source>
        <dbReference type="EMBL" id="SFW73714.1"/>
    </source>
</evidence>
<dbReference type="EMBL" id="FPIZ01000013">
    <property type="protein sequence ID" value="SFW73714.1"/>
    <property type="molecule type" value="Genomic_DNA"/>
</dbReference>